<feature type="transmembrane region" description="Helical" evidence="7">
    <location>
        <begin position="220"/>
        <end position="242"/>
    </location>
</feature>
<evidence type="ECO:0000313" key="9">
    <source>
        <dbReference type="EMBL" id="RFA09920.1"/>
    </source>
</evidence>
<protein>
    <recommendedName>
        <fullName evidence="8">ABC transmembrane type-1 domain-containing protein</fullName>
    </recommendedName>
</protein>
<dbReference type="GO" id="GO:0005886">
    <property type="term" value="C:plasma membrane"/>
    <property type="evidence" value="ECO:0007669"/>
    <property type="project" value="UniProtKB-SubCell"/>
</dbReference>
<dbReference type="SUPFAM" id="SSF161098">
    <property type="entry name" value="MetI-like"/>
    <property type="match status" value="1"/>
</dbReference>
<dbReference type="OrthoDB" id="3173654at2"/>
<dbReference type="Pfam" id="PF00528">
    <property type="entry name" value="BPD_transp_1"/>
    <property type="match status" value="1"/>
</dbReference>
<feature type="transmembrane region" description="Helical" evidence="7">
    <location>
        <begin position="63"/>
        <end position="84"/>
    </location>
</feature>
<reference evidence="9 10" key="1">
    <citation type="submission" date="2017-04" db="EMBL/GenBank/DDBJ databases">
        <title>Comparative genome analysis of Subtercola boreus.</title>
        <authorList>
            <person name="Cho Y.-J."/>
            <person name="Cho A."/>
            <person name="Kim O.-S."/>
            <person name="Lee J.-I."/>
        </authorList>
    </citation>
    <scope>NUCLEOTIDE SEQUENCE [LARGE SCALE GENOMIC DNA]</scope>
    <source>
        <strain evidence="9 10">K300</strain>
    </source>
</reference>
<dbReference type="PANTHER" id="PTHR30151:SF0">
    <property type="entry name" value="ABC TRANSPORTER PERMEASE PROTEIN MJ0413-RELATED"/>
    <property type="match status" value="1"/>
</dbReference>
<dbReference type="CDD" id="cd06261">
    <property type="entry name" value="TM_PBP2"/>
    <property type="match status" value="1"/>
</dbReference>
<keyword evidence="5 7" id="KW-1133">Transmembrane helix</keyword>
<evidence type="ECO:0000256" key="7">
    <source>
        <dbReference type="RuleBase" id="RU363032"/>
    </source>
</evidence>
<evidence type="ECO:0000256" key="3">
    <source>
        <dbReference type="ARBA" id="ARBA00022475"/>
    </source>
</evidence>
<evidence type="ECO:0000256" key="2">
    <source>
        <dbReference type="ARBA" id="ARBA00022448"/>
    </source>
</evidence>
<dbReference type="AlphaFoldDB" id="A0A3E0VKH6"/>
<feature type="transmembrane region" description="Helical" evidence="7">
    <location>
        <begin position="96"/>
        <end position="119"/>
    </location>
</feature>
<evidence type="ECO:0000256" key="5">
    <source>
        <dbReference type="ARBA" id="ARBA00022989"/>
    </source>
</evidence>
<dbReference type="Proteomes" id="UP000256486">
    <property type="component" value="Unassembled WGS sequence"/>
</dbReference>
<dbReference type="InterPro" id="IPR035906">
    <property type="entry name" value="MetI-like_sf"/>
</dbReference>
<keyword evidence="2 7" id="KW-0813">Transport</keyword>
<gene>
    <name evidence="9" type="ORF">B7R54_12440</name>
</gene>
<evidence type="ECO:0000313" key="10">
    <source>
        <dbReference type="Proteomes" id="UP000256486"/>
    </source>
</evidence>
<dbReference type="PROSITE" id="PS50928">
    <property type="entry name" value="ABC_TM1"/>
    <property type="match status" value="1"/>
</dbReference>
<keyword evidence="6 7" id="KW-0472">Membrane</keyword>
<keyword evidence="10" id="KW-1185">Reference proteome</keyword>
<accession>A0A3E0VKH6</accession>
<proteinExistence type="inferred from homology"/>
<evidence type="ECO:0000256" key="1">
    <source>
        <dbReference type="ARBA" id="ARBA00004651"/>
    </source>
</evidence>
<feature type="transmembrane region" description="Helical" evidence="7">
    <location>
        <begin position="125"/>
        <end position="145"/>
    </location>
</feature>
<comment type="similarity">
    <text evidence="7">Belongs to the binding-protein-dependent transport system permease family.</text>
</comment>
<organism evidence="9 10">
    <name type="scientific">Subtercola boreus</name>
    <dbReference type="NCBI Taxonomy" id="120213"/>
    <lineage>
        <taxon>Bacteria</taxon>
        <taxon>Bacillati</taxon>
        <taxon>Actinomycetota</taxon>
        <taxon>Actinomycetes</taxon>
        <taxon>Micrococcales</taxon>
        <taxon>Microbacteriaceae</taxon>
        <taxon>Subtercola</taxon>
    </lineage>
</organism>
<dbReference type="GO" id="GO:0055085">
    <property type="term" value="P:transmembrane transport"/>
    <property type="evidence" value="ECO:0007669"/>
    <property type="project" value="InterPro"/>
</dbReference>
<evidence type="ECO:0000259" key="8">
    <source>
        <dbReference type="PROSITE" id="PS50928"/>
    </source>
</evidence>
<evidence type="ECO:0000256" key="4">
    <source>
        <dbReference type="ARBA" id="ARBA00022692"/>
    </source>
</evidence>
<comment type="subcellular location">
    <subcellularLocation>
        <location evidence="1 7">Cell membrane</location>
        <topology evidence="1 7">Multi-pass membrane protein</topology>
    </subcellularLocation>
</comment>
<feature type="domain" description="ABC transmembrane type-1" evidence="8">
    <location>
        <begin position="59"/>
        <end position="243"/>
    </location>
</feature>
<keyword evidence="4 7" id="KW-0812">Transmembrane</keyword>
<dbReference type="EMBL" id="NBWZ01000001">
    <property type="protein sequence ID" value="RFA09920.1"/>
    <property type="molecule type" value="Genomic_DNA"/>
</dbReference>
<evidence type="ECO:0000256" key="6">
    <source>
        <dbReference type="ARBA" id="ARBA00023136"/>
    </source>
</evidence>
<dbReference type="Gene3D" id="1.10.3720.10">
    <property type="entry name" value="MetI-like"/>
    <property type="match status" value="1"/>
</dbReference>
<name>A0A3E0VKH6_9MICO</name>
<dbReference type="InterPro" id="IPR000515">
    <property type="entry name" value="MetI-like"/>
</dbReference>
<dbReference type="PANTHER" id="PTHR30151">
    <property type="entry name" value="ALKANE SULFONATE ABC TRANSPORTER-RELATED, MEMBRANE SUBUNIT"/>
    <property type="match status" value="1"/>
</dbReference>
<keyword evidence="3" id="KW-1003">Cell membrane</keyword>
<comment type="caution">
    <text evidence="9">The sequence shown here is derived from an EMBL/GenBank/DDBJ whole genome shotgun (WGS) entry which is preliminary data.</text>
</comment>
<sequence>MRRRMTAITLGVLGTLSVLAVWAVIVELGLVSAKSLPSPFAVAGSLPALLADPNFSASLADTLGAWFVAMVIASVSAIVLGMIIGTVHFLSAPAMIVVNALRSIPSSALIPIAILLFGLGSSMKIAVAVYAIFALVLINTIYGVAGREPMRIDAARSMRWNWWQQYLHLTLPSATPSIVTGIRLAAGISLVVVISTELLGAKSGIGITIIQYQQALRIDMAYACITAVGIVGVLLYSILAAAERATIDRIRLV</sequence>